<dbReference type="Gene3D" id="1.20.5.1160">
    <property type="entry name" value="Vasodilator-stimulated phosphoprotein"/>
    <property type="match status" value="1"/>
</dbReference>
<evidence type="ECO:0000259" key="15">
    <source>
        <dbReference type="PROSITE" id="PS51842"/>
    </source>
</evidence>
<feature type="domain" description="IF rod" evidence="15">
    <location>
        <begin position="42"/>
        <end position="341"/>
    </location>
</feature>
<evidence type="ECO:0000256" key="13">
    <source>
        <dbReference type="ARBA" id="ARBA00043133"/>
    </source>
</evidence>
<evidence type="ECO:0000256" key="9">
    <source>
        <dbReference type="ARBA" id="ARBA00037766"/>
    </source>
</evidence>
<dbReference type="GO" id="GO:0016363">
    <property type="term" value="C:nuclear matrix"/>
    <property type="evidence" value="ECO:0007669"/>
    <property type="project" value="UniProtKB-SubCell"/>
</dbReference>
<reference evidence="16 17" key="1">
    <citation type="submission" date="2019-01" db="EMBL/GenBank/DDBJ databases">
        <authorList>
            <person name="Alioto T."/>
            <person name="Alioto T."/>
        </authorList>
    </citation>
    <scope>NUCLEOTIDE SEQUENCE [LARGE SCALE GENOMIC DNA]</scope>
</reference>
<dbReference type="PANTHER" id="PTHR45616">
    <property type="entry name" value="GATA-TYPE DOMAIN-CONTAINING PROTEIN"/>
    <property type="match status" value="1"/>
</dbReference>
<evidence type="ECO:0000256" key="12">
    <source>
        <dbReference type="ARBA" id="ARBA00042964"/>
    </source>
</evidence>
<dbReference type="InterPro" id="IPR003054">
    <property type="entry name" value="Keratin_II"/>
</dbReference>
<comment type="subcellular location">
    <subcellularLocation>
        <location evidence="2">Cytoplasm</location>
    </subcellularLocation>
    <subcellularLocation>
        <location evidence="1">Nucleus matrix</location>
    </subcellularLocation>
    <subcellularLocation>
        <location evidence="3">Nucleus</location>
        <location evidence="3">Nucleoplasm</location>
    </subcellularLocation>
</comment>
<dbReference type="Proteomes" id="UP000386466">
    <property type="component" value="Unassembled WGS sequence"/>
</dbReference>
<dbReference type="Gene3D" id="1.20.5.170">
    <property type="match status" value="1"/>
</dbReference>
<comment type="function">
    <text evidence="9">Together with KRT19, helps to link the contractile apparatus to dystrophin at the costameres of striated muscle.</text>
</comment>
<gene>
    <name evidence="16" type="ORF">LYPA_23C020767</name>
</gene>
<dbReference type="GO" id="GO:0005737">
    <property type="term" value="C:cytoplasm"/>
    <property type="evidence" value="ECO:0007669"/>
    <property type="project" value="UniProtKB-SubCell"/>
</dbReference>
<keyword evidence="5" id="KW-0416">Keratin</keyword>
<dbReference type="Pfam" id="PF00038">
    <property type="entry name" value="Filament"/>
    <property type="match status" value="1"/>
</dbReference>
<keyword evidence="17" id="KW-1185">Reference proteome</keyword>
<sequence length="341" mass="39069">MVRGYSRARVMGHIIPVSVNQSLLSLLKLEVDPNIQAVSTQEKEQNETLNNKFTSFIGKVRHLEQSKVPETKWSLLQQQKTARSNTDNMFKSDINNPGRQLDTLGQEKLKPEVKLGNMQGLVEDFKNKYKEIKECADMENEFVLIKKDADKAYTNKVDVESHLEGLTNKITFLRQLYEEKIRELQFQISDTSMVLSTDNSCSLKLESIIATVKVQYEYIANCRQAEKHRDDCYHTKMEISKMSQNISQLQAEIRGLKGQRASLEASIADAEQCGELVVKDTNAKLAKLEAPLQQGKQDMVWQLWEYHKPMNVKWALEIGIATYTASCWRARRASWSVGCRT</sequence>
<name>A0A485NBC7_LYNPA</name>
<feature type="coiled-coil region" evidence="14">
    <location>
        <begin position="239"/>
        <end position="266"/>
    </location>
</feature>
<keyword evidence="4" id="KW-0963">Cytoplasm</keyword>
<dbReference type="SUPFAM" id="SSF64593">
    <property type="entry name" value="Intermediate filament protein, coiled coil region"/>
    <property type="match status" value="2"/>
</dbReference>
<dbReference type="GO" id="GO:0005654">
    <property type="term" value="C:nucleoplasm"/>
    <property type="evidence" value="ECO:0007669"/>
    <property type="project" value="UniProtKB-SubCell"/>
</dbReference>
<evidence type="ECO:0000313" key="16">
    <source>
        <dbReference type="EMBL" id="VFV30891.1"/>
    </source>
</evidence>
<dbReference type="AlphaFoldDB" id="A0A485NBC7"/>
<dbReference type="PROSITE" id="PS51842">
    <property type="entry name" value="IF_ROD_2"/>
    <property type="match status" value="1"/>
</dbReference>
<evidence type="ECO:0000256" key="8">
    <source>
        <dbReference type="ARBA" id="ARBA00023242"/>
    </source>
</evidence>
<dbReference type="SMART" id="SM01391">
    <property type="entry name" value="Filament"/>
    <property type="match status" value="1"/>
</dbReference>
<accession>A0A485NBC7</accession>
<evidence type="ECO:0000313" key="17">
    <source>
        <dbReference type="Proteomes" id="UP000386466"/>
    </source>
</evidence>
<dbReference type="PANTHER" id="PTHR45616:SF26">
    <property type="entry name" value="KERATIN, TYPE II CYTOSKELETAL 8"/>
    <property type="match status" value="1"/>
</dbReference>
<dbReference type="InterPro" id="IPR039008">
    <property type="entry name" value="IF_rod_dom"/>
</dbReference>
<protein>
    <recommendedName>
        <fullName evidence="10">Keratin, type II cytoskeletal 8</fullName>
    </recommendedName>
    <alternativeName>
        <fullName evidence="12">Cytokeratin-8</fullName>
    </alternativeName>
    <alternativeName>
        <fullName evidence="11">Keratin-8</fullName>
    </alternativeName>
    <alternativeName>
        <fullName evidence="13">Type-II keratin Kb8</fullName>
    </alternativeName>
</protein>
<evidence type="ECO:0000256" key="2">
    <source>
        <dbReference type="ARBA" id="ARBA00004496"/>
    </source>
</evidence>
<evidence type="ECO:0000256" key="11">
    <source>
        <dbReference type="ARBA" id="ARBA00042886"/>
    </source>
</evidence>
<evidence type="ECO:0000256" key="4">
    <source>
        <dbReference type="ARBA" id="ARBA00022490"/>
    </source>
</evidence>
<keyword evidence="8" id="KW-0539">Nucleus</keyword>
<dbReference type="FunFam" id="1.20.5.1160:FF:000001">
    <property type="entry name" value="Keratin type II"/>
    <property type="match status" value="1"/>
</dbReference>
<dbReference type="GO" id="GO:0045095">
    <property type="term" value="C:keratin filament"/>
    <property type="evidence" value="ECO:0007669"/>
    <property type="project" value="InterPro"/>
</dbReference>
<evidence type="ECO:0000256" key="5">
    <source>
        <dbReference type="ARBA" id="ARBA00022744"/>
    </source>
</evidence>
<organism evidence="16 17">
    <name type="scientific">Lynx pardinus</name>
    <name type="common">Iberian lynx</name>
    <name type="synonym">Felis pardina</name>
    <dbReference type="NCBI Taxonomy" id="191816"/>
    <lineage>
        <taxon>Eukaryota</taxon>
        <taxon>Metazoa</taxon>
        <taxon>Chordata</taxon>
        <taxon>Craniata</taxon>
        <taxon>Vertebrata</taxon>
        <taxon>Euteleostomi</taxon>
        <taxon>Mammalia</taxon>
        <taxon>Eutheria</taxon>
        <taxon>Laurasiatheria</taxon>
        <taxon>Carnivora</taxon>
        <taxon>Feliformia</taxon>
        <taxon>Felidae</taxon>
        <taxon>Felinae</taxon>
        <taxon>Lynx</taxon>
    </lineage>
</organism>
<evidence type="ECO:0000256" key="14">
    <source>
        <dbReference type="SAM" id="Coils"/>
    </source>
</evidence>
<evidence type="ECO:0000256" key="10">
    <source>
        <dbReference type="ARBA" id="ARBA00039429"/>
    </source>
</evidence>
<evidence type="ECO:0000256" key="6">
    <source>
        <dbReference type="ARBA" id="ARBA00022754"/>
    </source>
</evidence>
<proteinExistence type="predicted"/>
<evidence type="ECO:0000256" key="3">
    <source>
        <dbReference type="ARBA" id="ARBA00004642"/>
    </source>
</evidence>
<dbReference type="EMBL" id="CAAGRJ010014867">
    <property type="protein sequence ID" value="VFV30891.1"/>
    <property type="molecule type" value="Genomic_DNA"/>
</dbReference>
<keyword evidence="6" id="KW-0403">Intermediate filament</keyword>
<evidence type="ECO:0000256" key="1">
    <source>
        <dbReference type="ARBA" id="ARBA00004109"/>
    </source>
</evidence>
<evidence type="ECO:0000256" key="7">
    <source>
        <dbReference type="ARBA" id="ARBA00023054"/>
    </source>
</evidence>
<dbReference type="PRINTS" id="PR01276">
    <property type="entry name" value="TYPE2KERATIN"/>
</dbReference>
<keyword evidence="7 14" id="KW-0175">Coiled coil</keyword>